<feature type="signal peptide" evidence="3">
    <location>
        <begin position="1"/>
        <end position="25"/>
    </location>
</feature>
<dbReference type="Pfam" id="PF23668">
    <property type="entry name" value="CUB_CDCP1_2"/>
    <property type="match status" value="3"/>
</dbReference>
<reference evidence="7" key="1">
    <citation type="journal article" date="2023" name="Science">
        <title>Genome structures resolve the early diversification of teleost fishes.</title>
        <authorList>
            <person name="Parey E."/>
            <person name="Louis A."/>
            <person name="Montfort J."/>
            <person name="Bouchez O."/>
            <person name="Roques C."/>
            <person name="Iampietro C."/>
            <person name="Lluch J."/>
            <person name="Castinel A."/>
            <person name="Donnadieu C."/>
            <person name="Desvignes T."/>
            <person name="Floi Bucao C."/>
            <person name="Jouanno E."/>
            <person name="Wen M."/>
            <person name="Mejri S."/>
            <person name="Dirks R."/>
            <person name="Jansen H."/>
            <person name="Henkel C."/>
            <person name="Chen W.J."/>
            <person name="Zahm M."/>
            <person name="Cabau C."/>
            <person name="Klopp C."/>
            <person name="Thompson A.W."/>
            <person name="Robinson-Rechavi M."/>
            <person name="Braasch I."/>
            <person name="Lecointre G."/>
            <person name="Bobe J."/>
            <person name="Postlethwait J.H."/>
            <person name="Berthelot C."/>
            <person name="Roest Crollius H."/>
            <person name="Guiguen Y."/>
        </authorList>
    </citation>
    <scope>NUCLEOTIDE SEQUENCE</scope>
    <source>
        <strain evidence="7">Concon-B</strain>
    </source>
</reference>
<feature type="chain" id="PRO_5040485264" description="CUB domain-containing protein 1" evidence="3">
    <location>
        <begin position="26"/>
        <end position="1030"/>
    </location>
</feature>
<feature type="domain" description="CDCP1 first CUB" evidence="5">
    <location>
        <begin position="26"/>
        <end position="99"/>
    </location>
</feature>
<evidence type="ECO:0000256" key="2">
    <source>
        <dbReference type="SAM" id="Phobius"/>
    </source>
</evidence>
<keyword evidence="2" id="KW-1133">Transmembrane helix</keyword>
<feature type="compositionally biased region" description="Basic and acidic residues" evidence="1">
    <location>
        <begin position="981"/>
        <end position="990"/>
    </location>
</feature>
<dbReference type="PANTHER" id="PTHR14477">
    <property type="entry name" value="CUB DOMAIN-CONTAINING PROTEIN 1"/>
    <property type="match status" value="1"/>
</dbReference>
<dbReference type="PANTHER" id="PTHR14477:SF1">
    <property type="entry name" value="CUB DOMAIN-CONTAINING PROTEIN 1"/>
    <property type="match status" value="1"/>
</dbReference>
<keyword evidence="2" id="KW-0812">Transmembrane</keyword>
<evidence type="ECO:0000313" key="7">
    <source>
        <dbReference type="EMBL" id="KAJ8268279.1"/>
    </source>
</evidence>
<dbReference type="Proteomes" id="UP001152803">
    <property type="component" value="Unassembled WGS sequence"/>
</dbReference>
<dbReference type="InterPro" id="IPR056268">
    <property type="entry name" value="CUB_CDCP1_1st"/>
</dbReference>
<feature type="transmembrane region" description="Helical" evidence="2">
    <location>
        <begin position="841"/>
        <end position="866"/>
    </location>
</feature>
<dbReference type="Pfam" id="PF23667">
    <property type="entry name" value="CUB_CDCP1_1"/>
    <property type="match status" value="2"/>
</dbReference>
<evidence type="ECO:0000259" key="5">
    <source>
        <dbReference type="Pfam" id="PF23667"/>
    </source>
</evidence>
<proteinExistence type="predicted"/>
<feature type="compositionally biased region" description="Polar residues" evidence="1">
    <location>
        <begin position="1002"/>
        <end position="1024"/>
    </location>
</feature>
<dbReference type="InterPro" id="IPR056269">
    <property type="entry name" value="CUB_CDCP1_2nd_5th"/>
</dbReference>
<keyword evidence="2" id="KW-0472">Membrane</keyword>
<dbReference type="OrthoDB" id="8960034at2759"/>
<feature type="region of interest" description="Disordered" evidence="1">
    <location>
        <begin position="966"/>
        <end position="990"/>
    </location>
</feature>
<gene>
    <name evidence="7" type="ORF">COCON_G00134510</name>
</gene>
<keyword evidence="3" id="KW-0732">Signal</keyword>
<dbReference type="EMBL" id="JAFJMO010000009">
    <property type="protein sequence ID" value="KAJ8268279.1"/>
    <property type="molecule type" value="Genomic_DNA"/>
</dbReference>
<organism evidence="7 8">
    <name type="scientific">Conger conger</name>
    <name type="common">Conger eel</name>
    <name type="synonym">Muraena conger</name>
    <dbReference type="NCBI Taxonomy" id="82655"/>
    <lineage>
        <taxon>Eukaryota</taxon>
        <taxon>Metazoa</taxon>
        <taxon>Chordata</taxon>
        <taxon>Craniata</taxon>
        <taxon>Vertebrata</taxon>
        <taxon>Euteleostomi</taxon>
        <taxon>Actinopterygii</taxon>
        <taxon>Neopterygii</taxon>
        <taxon>Teleostei</taxon>
        <taxon>Anguilliformes</taxon>
        <taxon>Congridae</taxon>
        <taxon>Conger</taxon>
    </lineage>
</organism>
<comment type="caution">
    <text evidence="7">The sequence shown here is derived from an EMBL/GenBank/DDBJ whole genome shotgun (WGS) entry which is preliminary data.</text>
</comment>
<dbReference type="AlphaFoldDB" id="A0A9Q1DEJ9"/>
<feature type="region of interest" description="Disordered" evidence="1">
    <location>
        <begin position="1002"/>
        <end position="1030"/>
    </location>
</feature>
<evidence type="ECO:0000259" key="6">
    <source>
        <dbReference type="Pfam" id="PF23668"/>
    </source>
</evidence>
<keyword evidence="8" id="KW-1185">Reference proteome</keyword>
<accession>A0A9Q1DEJ9</accession>
<evidence type="ECO:0000256" key="3">
    <source>
        <dbReference type="SAM" id="SignalP"/>
    </source>
</evidence>
<feature type="domain" description="CDCP1 second and fifth CUB" evidence="6">
    <location>
        <begin position="616"/>
        <end position="711"/>
    </location>
</feature>
<feature type="domain" description="CDCP1 second and fifth CUB" evidence="6">
    <location>
        <begin position="301"/>
        <end position="399"/>
    </location>
</feature>
<protein>
    <recommendedName>
        <fullName evidence="9">CUB domain-containing protein 1</fullName>
    </recommendedName>
</protein>
<feature type="domain" description="CDCP1 third and sixth CUB" evidence="4">
    <location>
        <begin position="409"/>
        <end position="508"/>
    </location>
</feature>
<name>A0A9Q1DEJ9_CONCO</name>
<evidence type="ECO:0000259" key="4">
    <source>
        <dbReference type="Pfam" id="PF23665"/>
    </source>
</evidence>
<dbReference type="InterPro" id="IPR056266">
    <property type="entry name" value="CDCP1_CUB_3rd_6th"/>
</dbReference>
<dbReference type="InterPro" id="IPR038811">
    <property type="entry name" value="CDCP1"/>
</dbReference>
<evidence type="ECO:0000256" key="1">
    <source>
        <dbReference type="SAM" id="MobiDB-lite"/>
    </source>
</evidence>
<feature type="domain" description="CDCP1 third and sixth CUB" evidence="4">
    <location>
        <begin position="718"/>
        <end position="831"/>
    </location>
</feature>
<feature type="domain" description="CDCP1 first CUB" evidence="5">
    <location>
        <begin position="218"/>
        <end position="289"/>
    </location>
</feature>
<feature type="domain" description="CDCP1 second and fifth CUB" evidence="6">
    <location>
        <begin position="106"/>
        <end position="210"/>
    </location>
</feature>
<dbReference type="Pfam" id="PF23665">
    <property type="entry name" value="CDCP1_CUB_6"/>
    <property type="match status" value="2"/>
</dbReference>
<evidence type="ECO:0000313" key="8">
    <source>
        <dbReference type="Proteomes" id="UP001152803"/>
    </source>
</evidence>
<sequence>MNFSMMNVALLVGTIVLLVPSISECQQLSVSPEGGATVILSTSHPAKECSVCIVSGVNGSELACSSRLTLQPDENVVIQFNCSSPDEAFTAVIQKIVECTKDSCSPAAGETQPSLFTDFQREFLWQLTGAPETQLALDFPQDGLQEITSSETCPDQYLYTVSTQPSGDVRNERFCRNGPISHIDLPNEATVSLQVPGKEDVNPTLFQITSKPLVKRSRMMVVAPDLDTIIYIRKVDTGSDCTVCSNEDSKPPECLEHLTLRTIQNVSVDFTCPQPQDTFTVEINRDIVCNEKTCNGDIVVREFPQFPEFNRTFTWDLRAPNLRAFRVDFLEPGMKQVLSSESCPDQLSYNLISYPRPITIGTFCRSGPITSVQVIYKGRLSLAVPGGGKVNPDTFKVLAGSEIKKLAVVNVKMPSETAATELFSANYPDNFPDDDLMMWDFSIPSNYNYSVNFLKHTAPPCLKKDVMLEYQREGGKYTLGSKLTDIQPQDQQGSFTMSLTNCETDRRGNPPGLSLHFQVSVVKSSHPVLCAVDLQNGQDLTIDIEKITTESEDTKCEMKMDGVLKDKITVLAGTSANLVFQDCPSEELQLTISKTIGCHEWGDCPPGGTLLDLPALPSCLPVPMQSITWHLMVPEDGTVDLWPSTFSLRQSLPGQECQRMYSVIVAEENGTPFGEFCPKGAITKVQIHSNVSVTVSPRALGRSRGSFFNVTFSREITESYIFTLSPEVAAPAVVSTPNWPDSMKPYSTASWIVMLPDGYKANLFFTNLSQPKCSSRHTNIRVQTLGSLEEMFSRRSDETQVNKLEVPDSFFLNTSNCLPEDGEFSLLSKITLKKKKSNNHLAIILGAVGGLLLLMLIVLAAVCVVIRKKKKKMAAQASIYIGKGNIFMPNEFPKTRANNESHIYTDIEDTMVYGHLLPDPANNRPAMDKYGGPQMDVYRPFAGASAPVSSSGVENAPGSEADAYRTFLDPSQSKGPSRPHTPVDRQESLGFVDRRMVANELNTFRSNGEVTPQRHSTVDAGSQQEAEEAL</sequence>
<evidence type="ECO:0008006" key="9">
    <source>
        <dbReference type="Google" id="ProtNLM"/>
    </source>
</evidence>